<dbReference type="Gene3D" id="3.90.550.10">
    <property type="entry name" value="Spore Coat Polysaccharide Biosynthesis Protein SpsA, Chain A"/>
    <property type="match status" value="1"/>
</dbReference>
<evidence type="ECO:0000313" key="6">
    <source>
        <dbReference type="EMBL" id="MBI4596612.1"/>
    </source>
</evidence>
<evidence type="ECO:0000256" key="3">
    <source>
        <dbReference type="ARBA" id="ARBA00022679"/>
    </source>
</evidence>
<dbReference type="PANTHER" id="PTHR43179:SF12">
    <property type="entry name" value="GALACTOFURANOSYLTRANSFERASE GLFT2"/>
    <property type="match status" value="1"/>
</dbReference>
<reference evidence="6" key="1">
    <citation type="submission" date="2020-07" db="EMBL/GenBank/DDBJ databases">
        <title>Huge and variable diversity of episymbiotic CPR bacteria and DPANN archaea in groundwater ecosystems.</title>
        <authorList>
            <person name="He C.Y."/>
            <person name="Keren R."/>
            <person name="Whittaker M."/>
            <person name="Farag I.F."/>
            <person name="Doudna J."/>
            <person name="Cate J.H.D."/>
            <person name="Banfield J.F."/>
        </authorList>
    </citation>
    <scope>NUCLEOTIDE SEQUENCE</scope>
    <source>
        <strain evidence="6">NC_groundwater_1482_Ag_S-0.65um_47_24</strain>
    </source>
</reference>
<evidence type="ECO:0000313" key="7">
    <source>
        <dbReference type="Proteomes" id="UP000772181"/>
    </source>
</evidence>
<dbReference type="Pfam" id="PF02709">
    <property type="entry name" value="Glyco_transf_7C"/>
    <property type="match status" value="1"/>
</dbReference>
<dbReference type="GO" id="GO:0016757">
    <property type="term" value="F:glycosyltransferase activity"/>
    <property type="evidence" value="ECO:0007669"/>
    <property type="project" value="UniProtKB-KW"/>
</dbReference>
<sequence length="341" mass="38995">MAVYEPRVNIVMLHWLHPERTARCLSSLNSQTYSNFEIVFINNSNKENKSFSRFCRMPFNYIENSVNLGVAKGRNLGVQNALGKGADYILFLDSDTITHPDLLAELVHAAEARHMVGLVGPKIYQMKESPEIQNVPSSKGLKGIGDTSLHKISASGPKIIWRAGCPSWRLFYLHSLPYWLQFFWLLSGGKGAQKWLDLSRGEGEEDKGQYDRMEEMDFIIGCCQLIKREVFEKVGFLDEGFSPYGAEDIDFCFRVKEAGYGLLYAPGALLWHCRQSSFTEEFDRIFNNNCHILRLARKNLSPVYFWGLFVPDLLFCIIPMKMVDSLRKKRLDLLNALGRSL</sequence>
<feature type="domain" description="Glycosyltransferase 2-like" evidence="4">
    <location>
        <begin position="19"/>
        <end position="120"/>
    </location>
</feature>
<proteinExistence type="inferred from homology"/>
<dbReference type="EMBL" id="JACQWF010000417">
    <property type="protein sequence ID" value="MBI4596612.1"/>
    <property type="molecule type" value="Genomic_DNA"/>
</dbReference>
<comment type="similarity">
    <text evidence="1">Belongs to the glycosyltransferase 2 family.</text>
</comment>
<name>A0A933LRR6_UNCTE</name>
<dbReference type="InterPro" id="IPR029044">
    <property type="entry name" value="Nucleotide-diphossugar_trans"/>
</dbReference>
<gene>
    <name evidence="6" type="ORF">HY730_09615</name>
</gene>
<evidence type="ECO:0000259" key="5">
    <source>
        <dbReference type="Pfam" id="PF02709"/>
    </source>
</evidence>
<dbReference type="InterPro" id="IPR027791">
    <property type="entry name" value="Galactosyl_T_C"/>
</dbReference>
<dbReference type="PANTHER" id="PTHR43179">
    <property type="entry name" value="RHAMNOSYLTRANSFERASE WBBL"/>
    <property type="match status" value="1"/>
</dbReference>
<dbReference type="Proteomes" id="UP000772181">
    <property type="component" value="Unassembled WGS sequence"/>
</dbReference>
<protein>
    <submittedName>
        <fullName evidence="6">Glycosyltransferase family 2 protein</fullName>
    </submittedName>
</protein>
<accession>A0A933LRR6</accession>
<keyword evidence="2" id="KW-0328">Glycosyltransferase</keyword>
<evidence type="ECO:0000256" key="2">
    <source>
        <dbReference type="ARBA" id="ARBA00022676"/>
    </source>
</evidence>
<dbReference type="SUPFAM" id="SSF53448">
    <property type="entry name" value="Nucleotide-diphospho-sugar transferases"/>
    <property type="match status" value="1"/>
</dbReference>
<dbReference type="InterPro" id="IPR001173">
    <property type="entry name" value="Glyco_trans_2-like"/>
</dbReference>
<organism evidence="6 7">
    <name type="scientific">Tectimicrobiota bacterium</name>
    <dbReference type="NCBI Taxonomy" id="2528274"/>
    <lineage>
        <taxon>Bacteria</taxon>
        <taxon>Pseudomonadati</taxon>
        <taxon>Nitrospinota/Tectimicrobiota group</taxon>
        <taxon>Candidatus Tectimicrobiota</taxon>
    </lineage>
</organism>
<keyword evidence="3" id="KW-0808">Transferase</keyword>
<comment type="caution">
    <text evidence="6">The sequence shown here is derived from an EMBL/GenBank/DDBJ whole genome shotgun (WGS) entry which is preliminary data.</text>
</comment>
<evidence type="ECO:0000256" key="1">
    <source>
        <dbReference type="ARBA" id="ARBA00006739"/>
    </source>
</evidence>
<dbReference type="Pfam" id="PF00535">
    <property type="entry name" value="Glycos_transf_2"/>
    <property type="match status" value="1"/>
</dbReference>
<feature type="domain" description="Galactosyltransferase C-terminal" evidence="5">
    <location>
        <begin position="215"/>
        <end position="261"/>
    </location>
</feature>
<evidence type="ECO:0000259" key="4">
    <source>
        <dbReference type="Pfam" id="PF00535"/>
    </source>
</evidence>
<dbReference type="AlphaFoldDB" id="A0A933LRR6"/>
<feature type="non-terminal residue" evidence="6">
    <location>
        <position position="341"/>
    </location>
</feature>